<dbReference type="RefSeq" id="WP_232226869.1">
    <property type="nucleotide sequence ID" value="NZ_FOSJ01000001.1"/>
</dbReference>
<keyword evidence="3" id="KW-1185">Reference proteome</keyword>
<sequence length="205" mass="22929">MSLESFIHVYNEPLMGNTTVFLLLHGTGGDEHDMIQLAKMIDPQAGILSLRGNINENGMNRFFERKAMGILDEVSLKKETDKLFEFLNAAAAHYGFKTKQLVVLGYSNGANIASSLLFHYNDVLYQGMLLHPMVPTRNTELPDLSNQRLFIGAGENDPLCLPEETKELEQIFIEAGASITTYWGNNGHSLSQNELNAASMWYENL</sequence>
<dbReference type="SUPFAM" id="SSF53474">
    <property type="entry name" value="alpha/beta-Hydrolases"/>
    <property type="match status" value="1"/>
</dbReference>
<evidence type="ECO:0000259" key="1">
    <source>
        <dbReference type="Pfam" id="PF01738"/>
    </source>
</evidence>
<gene>
    <name evidence="2" type="ORF">SAMN04488569_1001163</name>
</gene>
<dbReference type="InterPro" id="IPR029058">
    <property type="entry name" value="AB_hydrolase_fold"/>
</dbReference>
<dbReference type="AlphaFoldDB" id="A0A1I3UWG2"/>
<dbReference type="InterPro" id="IPR002925">
    <property type="entry name" value="Dienelactn_hydro"/>
</dbReference>
<dbReference type="Pfam" id="PF01738">
    <property type="entry name" value="DLH"/>
    <property type="match status" value="1"/>
</dbReference>
<dbReference type="STRING" id="258723.GCA_900169305_00279"/>
<dbReference type="EMBL" id="FOSJ01000001">
    <property type="protein sequence ID" value="SFJ87240.1"/>
    <property type="molecule type" value="Genomic_DNA"/>
</dbReference>
<proteinExistence type="predicted"/>
<protein>
    <submittedName>
        <fullName evidence="2">Phospholipase/carboxylesterase</fullName>
    </submittedName>
</protein>
<dbReference type="GO" id="GO:0016787">
    <property type="term" value="F:hydrolase activity"/>
    <property type="evidence" value="ECO:0007669"/>
    <property type="project" value="InterPro"/>
</dbReference>
<reference evidence="3" key="1">
    <citation type="submission" date="2016-10" db="EMBL/GenBank/DDBJ databases">
        <authorList>
            <person name="Varghese N."/>
            <person name="Submissions S."/>
        </authorList>
    </citation>
    <scope>NUCLEOTIDE SEQUENCE [LARGE SCALE GENOMIC DNA]</scope>
    <source>
        <strain evidence="3">DSM 16108</strain>
    </source>
</reference>
<organism evidence="2 3">
    <name type="scientific">Marinilactibacillus piezotolerans</name>
    <dbReference type="NCBI Taxonomy" id="258723"/>
    <lineage>
        <taxon>Bacteria</taxon>
        <taxon>Bacillati</taxon>
        <taxon>Bacillota</taxon>
        <taxon>Bacilli</taxon>
        <taxon>Lactobacillales</taxon>
        <taxon>Carnobacteriaceae</taxon>
        <taxon>Marinilactibacillus</taxon>
    </lineage>
</organism>
<name>A0A1I3UWG2_9LACT</name>
<feature type="domain" description="Dienelactone hydrolase" evidence="1">
    <location>
        <begin position="65"/>
        <end position="191"/>
    </location>
</feature>
<evidence type="ECO:0000313" key="2">
    <source>
        <dbReference type="EMBL" id="SFJ87240.1"/>
    </source>
</evidence>
<accession>A0A1I3UWG2</accession>
<dbReference type="Proteomes" id="UP000199589">
    <property type="component" value="Unassembled WGS sequence"/>
</dbReference>
<dbReference type="Gene3D" id="3.40.50.1820">
    <property type="entry name" value="alpha/beta hydrolase"/>
    <property type="match status" value="1"/>
</dbReference>
<evidence type="ECO:0000313" key="3">
    <source>
        <dbReference type="Proteomes" id="UP000199589"/>
    </source>
</evidence>